<comment type="caution">
    <text evidence="1">The sequence shown here is derived from an EMBL/GenBank/DDBJ whole genome shotgun (WGS) entry which is preliminary data.</text>
</comment>
<feature type="non-terminal residue" evidence="1">
    <location>
        <position position="1"/>
    </location>
</feature>
<evidence type="ECO:0000313" key="2">
    <source>
        <dbReference type="Proteomes" id="UP000789860"/>
    </source>
</evidence>
<dbReference type="EMBL" id="CAJVPM010024630">
    <property type="protein sequence ID" value="CAG8654492.1"/>
    <property type="molecule type" value="Genomic_DNA"/>
</dbReference>
<gene>
    <name evidence="1" type="ORF">SCALOS_LOCUS8785</name>
</gene>
<reference evidence="1" key="1">
    <citation type="submission" date="2021-06" db="EMBL/GenBank/DDBJ databases">
        <authorList>
            <person name="Kallberg Y."/>
            <person name="Tangrot J."/>
            <person name="Rosling A."/>
        </authorList>
    </citation>
    <scope>NUCLEOTIDE SEQUENCE</scope>
    <source>
        <strain evidence="1">AU212A</strain>
    </source>
</reference>
<name>A0ACA9NFM4_9GLOM</name>
<organism evidence="1 2">
    <name type="scientific">Scutellospora calospora</name>
    <dbReference type="NCBI Taxonomy" id="85575"/>
    <lineage>
        <taxon>Eukaryota</taxon>
        <taxon>Fungi</taxon>
        <taxon>Fungi incertae sedis</taxon>
        <taxon>Mucoromycota</taxon>
        <taxon>Glomeromycotina</taxon>
        <taxon>Glomeromycetes</taxon>
        <taxon>Diversisporales</taxon>
        <taxon>Gigasporaceae</taxon>
        <taxon>Scutellospora</taxon>
    </lineage>
</organism>
<protein>
    <submittedName>
        <fullName evidence="1">9962_t:CDS:1</fullName>
    </submittedName>
</protein>
<accession>A0ACA9NFM4</accession>
<sequence length="117" mass="13321">KPVMRAVAGGIERREVMAVTRRVERRMFGGFFVFGRLAVEFGYGKMASGILISFIYNSWFIRSARLCTLVLPLLRYSQTGCDDQDDHVRGGFTAWRMQGSPMPNMMLPHCSRSRDPP</sequence>
<keyword evidence="2" id="KW-1185">Reference proteome</keyword>
<dbReference type="Proteomes" id="UP000789860">
    <property type="component" value="Unassembled WGS sequence"/>
</dbReference>
<evidence type="ECO:0000313" key="1">
    <source>
        <dbReference type="EMBL" id="CAG8654492.1"/>
    </source>
</evidence>
<proteinExistence type="predicted"/>